<dbReference type="PANTHER" id="PTHR48022:SF10">
    <property type="entry name" value="MAJOR FACILITATOR SUPERFAMILY (MFS) PROFILE DOMAIN-CONTAINING PROTEIN"/>
    <property type="match status" value="1"/>
</dbReference>
<keyword evidence="6" id="KW-0539">Nucleus</keyword>
<organism evidence="9 10">
    <name type="scientific">Exophiala oligosperma</name>
    <dbReference type="NCBI Taxonomy" id="215243"/>
    <lineage>
        <taxon>Eukaryota</taxon>
        <taxon>Fungi</taxon>
        <taxon>Dikarya</taxon>
        <taxon>Ascomycota</taxon>
        <taxon>Pezizomycotina</taxon>
        <taxon>Eurotiomycetes</taxon>
        <taxon>Chaetothyriomycetidae</taxon>
        <taxon>Chaetothyriales</taxon>
        <taxon>Herpotrichiellaceae</taxon>
        <taxon>Exophiala</taxon>
    </lineage>
</organism>
<dbReference type="InterPro" id="IPR020846">
    <property type="entry name" value="MFS_dom"/>
</dbReference>
<feature type="transmembrane region" description="Helical" evidence="7">
    <location>
        <begin position="184"/>
        <end position="204"/>
    </location>
</feature>
<dbReference type="RefSeq" id="XP_016257149.1">
    <property type="nucleotide sequence ID" value="XM_016412424.1"/>
</dbReference>
<feature type="transmembrane region" description="Helical" evidence="7">
    <location>
        <begin position="400"/>
        <end position="423"/>
    </location>
</feature>
<evidence type="ECO:0000256" key="5">
    <source>
        <dbReference type="ARBA" id="ARBA00023136"/>
    </source>
</evidence>
<feature type="transmembrane region" description="Helical" evidence="7">
    <location>
        <begin position="152"/>
        <end position="172"/>
    </location>
</feature>
<dbReference type="GO" id="GO:0006351">
    <property type="term" value="P:DNA-templated transcription"/>
    <property type="evidence" value="ECO:0007669"/>
    <property type="project" value="InterPro"/>
</dbReference>
<dbReference type="GO" id="GO:0003677">
    <property type="term" value="F:DNA binding"/>
    <property type="evidence" value="ECO:0007669"/>
    <property type="project" value="InterPro"/>
</dbReference>
<dbReference type="Pfam" id="PF00083">
    <property type="entry name" value="Sugar_tr"/>
    <property type="match status" value="1"/>
</dbReference>
<dbReference type="InterPro" id="IPR036259">
    <property type="entry name" value="MFS_trans_sf"/>
</dbReference>
<dbReference type="HOGENOM" id="CLU_279511_0_0_1"/>
<feature type="transmembrane region" description="Helical" evidence="7">
    <location>
        <begin position="99"/>
        <end position="119"/>
    </location>
</feature>
<feature type="transmembrane region" description="Helical" evidence="7">
    <location>
        <begin position="216"/>
        <end position="237"/>
    </location>
</feature>
<feature type="transmembrane region" description="Helical" evidence="7">
    <location>
        <begin position="126"/>
        <end position="146"/>
    </location>
</feature>
<dbReference type="EMBL" id="KN847347">
    <property type="protein sequence ID" value="KIW36933.1"/>
    <property type="molecule type" value="Genomic_DNA"/>
</dbReference>
<feature type="transmembrane region" description="Helical" evidence="7">
    <location>
        <begin position="435"/>
        <end position="459"/>
    </location>
</feature>
<keyword evidence="10" id="KW-1185">Reference proteome</keyword>
<evidence type="ECO:0000256" key="2">
    <source>
        <dbReference type="ARBA" id="ARBA00010992"/>
    </source>
</evidence>
<dbReference type="PROSITE" id="PS50850">
    <property type="entry name" value="MFS"/>
    <property type="match status" value="1"/>
</dbReference>
<dbReference type="GeneID" id="27362910"/>
<dbReference type="OrthoDB" id="6133115at2759"/>
<comment type="subcellular location">
    <subcellularLocation>
        <location evidence="1">Membrane</location>
        <topology evidence="1">Multi-pass membrane protein</topology>
    </subcellularLocation>
</comment>
<feature type="transmembrane region" description="Helical" evidence="7">
    <location>
        <begin position="308"/>
        <end position="331"/>
    </location>
</feature>
<feature type="domain" description="Major facilitator superfamily (MFS) profile" evidence="8">
    <location>
        <begin position="48"/>
        <end position="493"/>
    </location>
</feature>
<evidence type="ECO:0000256" key="1">
    <source>
        <dbReference type="ARBA" id="ARBA00004141"/>
    </source>
</evidence>
<dbReference type="InterPro" id="IPR005829">
    <property type="entry name" value="Sugar_transporter_CS"/>
</dbReference>
<dbReference type="SMART" id="SM00906">
    <property type="entry name" value="Fungal_trans"/>
    <property type="match status" value="1"/>
</dbReference>
<evidence type="ECO:0000256" key="4">
    <source>
        <dbReference type="ARBA" id="ARBA00022989"/>
    </source>
</evidence>
<feature type="transmembrane region" description="Helical" evidence="7">
    <location>
        <begin position="471"/>
        <end position="489"/>
    </location>
</feature>
<dbReference type="AlphaFoldDB" id="A0A0D2D0W5"/>
<dbReference type="CDD" id="cd12148">
    <property type="entry name" value="fungal_TF_MHR"/>
    <property type="match status" value="1"/>
</dbReference>
<dbReference type="PROSITE" id="PS00217">
    <property type="entry name" value="SUGAR_TRANSPORT_2"/>
    <property type="match status" value="1"/>
</dbReference>
<gene>
    <name evidence="9" type="ORF">PV06_10836</name>
</gene>
<feature type="transmembrane region" description="Helical" evidence="7">
    <location>
        <begin position="369"/>
        <end position="388"/>
    </location>
</feature>
<reference evidence="9 10" key="1">
    <citation type="submission" date="2015-01" db="EMBL/GenBank/DDBJ databases">
        <title>The Genome Sequence of Exophiala oligosperma CBS72588.</title>
        <authorList>
            <consortium name="The Broad Institute Genomics Platform"/>
            <person name="Cuomo C."/>
            <person name="de Hoog S."/>
            <person name="Gorbushina A."/>
            <person name="Stielow B."/>
            <person name="Teixiera M."/>
            <person name="Abouelleil A."/>
            <person name="Chapman S.B."/>
            <person name="Priest M."/>
            <person name="Young S.K."/>
            <person name="Wortman J."/>
            <person name="Nusbaum C."/>
            <person name="Birren B."/>
        </authorList>
    </citation>
    <scope>NUCLEOTIDE SEQUENCE [LARGE SCALE GENOMIC DNA]</scope>
    <source>
        <strain evidence="9 10">CBS 72588</strain>
    </source>
</reference>
<evidence type="ECO:0000313" key="10">
    <source>
        <dbReference type="Proteomes" id="UP000053342"/>
    </source>
</evidence>
<dbReference type="SUPFAM" id="SSF103473">
    <property type="entry name" value="MFS general substrate transporter"/>
    <property type="match status" value="1"/>
</dbReference>
<dbReference type="FunFam" id="1.20.1250.20:FF:000078">
    <property type="entry name" value="MFS maltose transporter, putative"/>
    <property type="match status" value="1"/>
</dbReference>
<dbReference type="GO" id="GO:0005351">
    <property type="term" value="F:carbohydrate:proton symporter activity"/>
    <property type="evidence" value="ECO:0007669"/>
    <property type="project" value="TreeGrafter"/>
</dbReference>
<evidence type="ECO:0000256" key="6">
    <source>
        <dbReference type="ARBA" id="ARBA00023242"/>
    </source>
</evidence>
<keyword evidence="4 7" id="KW-1133">Transmembrane helix</keyword>
<accession>A0A0D2D0W5</accession>
<dbReference type="InterPro" id="IPR007219">
    <property type="entry name" value="XnlR_reg_dom"/>
</dbReference>
<dbReference type="PANTHER" id="PTHR48022">
    <property type="entry name" value="PLASTIDIC GLUCOSE TRANSPORTER 4"/>
    <property type="match status" value="1"/>
</dbReference>
<dbReference type="InterPro" id="IPR005828">
    <property type="entry name" value="MFS_sugar_transport-like"/>
</dbReference>
<evidence type="ECO:0000256" key="3">
    <source>
        <dbReference type="ARBA" id="ARBA00022692"/>
    </source>
</evidence>
<evidence type="ECO:0000313" key="9">
    <source>
        <dbReference type="EMBL" id="KIW36933.1"/>
    </source>
</evidence>
<dbReference type="Pfam" id="PF04082">
    <property type="entry name" value="Fungal_trans"/>
    <property type="match status" value="1"/>
</dbReference>
<name>A0A0D2D0W5_9EURO</name>
<comment type="similarity">
    <text evidence="2">Belongs to the major facilitator superfamily. Sugar transporter (TC 2.A.1.1) family.</text>
</comment>
<dbReference type="Proteomes" id="UP000053342">
    <property type="component" value="Unassembled WGS sequence"/>
</dbReference>
<dbReference type="PROSITE" id="PS00216">
    <property type="entry name" value="SUGAR_TRANSPORT_1"/>
    <property type="match status" value="1"/>
</dbReference>
<keyword evidence="5 7" id="KW-0472">Membrane</keyword>
<dbReference type="GO" id="GO:0008270">
    <property type="term" value="F:zinc ion binding"/>
    <property type="evidence" value="ECO:0007669"/>
    <property type="project" value="InterPro"/>
</dbReference>
<feature type="transmembrane region" description="Helical" evidence="7">
    <location>
        <begin position="343"/>
        <end position="362"/>
    </location>
</feature>
<keyword evidence="3 7" id="KW-0812">Transmembrane</keyword>
<dbReference type="InterPro" id="IPR050360">
    <property type="entry name" value="MFS_Sugar_Transporters"/>
</dbReference>
<evidence type="ECO:0000259" key="8">
    <source>
        <dbReference type="PROSITE" id="PS50850"/>
    </source>
</evidence>
<proteinExistence type="inferred from homology"/>
<dbReference type="VEuPathDB" id="FungiDB:PV06_10836"/>
<dbReference type="Gene3D" id="1.20.1250.20">
    <property type="entry name" value="MFS general substrate transporter like domains"/>
    <property type="match status" value="1"/>
</dbReference>
<sequence length="1127" mass="126679">MSLNTEKPDDTRLDHVEVHDEVSVSDNGSWTLKITRDSYWDNKKGIALCLLINMAVFEYGLDQGMVNGFQAMPGFLMDFGYVDPKLPGGLGISTTVQQLMGSLVSLGMFFSTLISGWIADKIGRKGGLWVGLLIMIVSTTVQMTAISFGGLYSGRILLGFSNGFLLVCSQLYMQETMPSNLRSLSYTFFQFWISFGTLIGAIVNNATAKLLNRASYRIPLGILYIIPVILGIALLFLPETPRYLASRNKPVEAGKALRFLRDSSYNDIQIKEEMAEITHTLEVDRELAQTIGYRELIRGSNLKRTCTSVGLGLFSAASGVPFITQYGVYFFMLSGDTQPFRDVIILVCCGIAGVMATPLFTGKIGKRPILMFGGIVQALCMLGLALSYSVRGIDPTSGKVIIAMCCIYLFFASATTGPFAWQVAGEVPNQQLRGYTFGVAAAITYLSGWSITFTIPYFINPTALNWGAKYGYIWVASNVLITVFTFFVVPETNLRTLEEIDEMYMAKVPIRDFAECIFLPASDSCENCNARGLDCFSSNKRRRRTGYGRHSLSYTQSPPFNAPYPQAEEAVTTDEQTRLRPHQSLSIFERSSTTQFSGAAAALGNTKISSPDNETYIGRAHYLDHDTPFDETQARDATVFQQRQPSRSENAVLQLFNAFEMPTRAVYRTLLDTFLTYCQPWTPVLTRGEMDYSHQQTPPYILCQSMFLAASRVSTAPSISFFATPDHFYRRAKALFFMNHELDALTVIKATIMLQWYTPVGPEEVSYDAGEFWLRVGVAIALQIGLHREPPRGPTASVRKRVWWTLRTRDALMTVAHGRPRAINREDTNVSPIDPRDLRDAAGRGDGQLFAAYTTICCILGDISETCSRNSMTPSKHKDFENLLHAWPSQVPEHLRFPLREVSTETYMSLQSQLNLRQLHLPYLLSLAIVGRSLKNENISAQPIIAASFVAGIFRDFLARDEIKHLAPIFSRYCIASGFFLALSQPLNEVWTACQSDMEIFRRSLQELSRRWNSAKSGLRALEHFISMRDKQPRRASQKVVWLTEHQMRFFDCFPRDYCVIWDSLYEHCRLNSTATDHFDGTATTDTNIPLFDTSVDDDVTSDHWALNDLDFEQFMWTNAEGWVSNI</sequence>
<evidence type="ECO:0000256" key="7">
    <source>
        <dbReference type="SAM" id="Phobius"/>
    </source>
</evidence>
<protein>
    <recommendedName>
        <fullName evidence="8">Major facilitator superfamily (MFS) profile domain-containing protein</fullName>
    </recommendedName>
</protein>
<dbReference type="GO" id="GO:0016020">
    <property type="term" value="C:membrane"/>
    <property type="evidence" value="ECO:0007669"/>
    <property type="project" value="UniProtKB-SubCell"/>
</dbReference>